<dbReference type="EMBL" id="VXIV02001310">
    <property type="protein sequence ID" value="KAF6033523.1"/>
    <property type="molecule type" value="Genomic_DNA"/>
</dbReference>
<keyword evidence="2" id="KW-1185">Reference proteome</keyword>
<comment type="caution">
    <text evidence="1">The sequence shown here is derived from an EMBL/GenBank/DDBJ whole genome shotgun (WGS) entry which is preliminary data.</text>
</comment>
<gene>
    <name evidence="1" type="ORF">EB796_008169</name>
</gene>
<evidence type="ECO:0000313" key="2">
    <source>
        <dbReference type="Proteomes" id="UP000593567"/>
    </source>
</evidence>
<evidence type="ECO:0000313" key="1">
    <source>
        <dbReference type="EMBL" id="KAF6033523.1"/>
    </source>
</evidence>
<accession>A0A7J7K5N5</accession>
<reference evidence="1" key="1">
    <citation type="submission" date="2020-06" db="EMBL/GenBank/DDBJ databases">
        <title>Draft genome of Bugula neritina, a colonial animal packing powerful symbionts and potential medicines.</title>
        <authorList>
            <person name="Rayko M."/>
        </authorList>
    </citation>
    <scope>NUCLEOTIDE SEQUENCE [LARGE SCALE GENOMIC DNA]</scope>
    <source>
        <strain evidence="1">Kwan_BN1</strain>
    </source>
</reference>
<dbReference type="AlphaFoldDB" id="A0A7J7K5N5"/>
<proteinExistence type="predicted"/>
<organism evidence="1 2">
    <name type="scientific">Bugula neritina</name>
    <name type="common">Brown bryozoan</name>
    <name type="synonym">Sertularia neritina</name>
    <dbReference type="NCBI Taxonomy" id="10212"/>
    <lineage>
        <taxon>Eukaryota</taxon>
        <taxon>Metazoa</taxon>
        <taxon>Spiralia</taxon>
        <taxon>Lophotrochozoa</taxon>
        <taxon>Bryozoa</taxon>
        <taxon>Gymnolaemata</taxon>
        <taxon>Cheilostomatida</taxon>
        <taxon>Flustrina</taxon>
        <taxon>Buguloidea</taxon>
        <taxon>Bugulidae</taxon>
        <taxon>Bugula</taxon>
    </lineage>
</organism>
<sequence>MANYMLLEEEHEFIVRALKANSELASLEITKFEAFNMPLFHFAILMDSQKDKVVSTCVENMLQLDENVVEGLFKRVGNSKQQTLPADKITSLAFAIAFTSTNNTLIQKLIDVYEDITGSSFTNCLSEEFTYLLLYSLTTNVKQFESVLGMFKTEKKKRKVSKITLEQNSTDADTQLHAYKALTRRYGKQNYSLLEHALLQVADDEVYIKIVDFLPPEYIKTVFMSSRGEESCLFVRLASSSKPHHSERMGQTLYEGFFDKTSFERNLIKIVNVKYTKKQQGRA</sequence>
<name>A0A7J7K5N5_BUGNE</name>
<protein>
    <submittedName>
        <fullName evidence="1">Uncharacterized protein</fullName>
    </submittedName>
</protein>
<dbReference type="Proteomes" id="UP000593567">
    <property type="component" value="Unassembled WGS sequence"/>
</dbReference>